<feature type="compositionally biased region" description="Pro residues" evidence="1">
    <location>
        <begin position="59"/>
        <end position="74"/>
    </location>
</feature>
<dbReference type="VEuPathDB" id="FungiDB:TREMEDRAFT_58668"/>
<evidence type="ECO:0000313" key="3">
    <source>
        <dbReference type="Proteomes" id="UP000289152"/>
    </source>
</evidence>
<sequence length="291" mass="33129">MQHLTQLPALPHPSQLLTASPHLVAQESRLAFEHQSAFRRALLSDQIDLPSTSPNTLTPLPPIPSPPTVRPPTISPSSRPDSRPKLPSSHPLVREQSIDDCIGVFNDLYEGCHATYKKSLKAIRVDYPMGHAWICLWGKGYALDVRVERFTLYPLSDHIPAIHTTPTSAPHATLSHHLTNLHLTLPELLWRIPSVPHILKQTCYYCKKTFRPPDGLPFQRTGYLLSKKKTRSDKTLQIDTPHDIDMEESVSRPSTDHAKEDVDQMAMREERSREKREDGRWVCWHFSCDPN</sequence>
<dbReference type="InParanoid" id="A0A4Q1BR02"/>
<dbReference type="OrthoDB" id="10665542at2759"/>
<feature type="region of interest" description="Disordered" evidence="1">
    <location>
        <begin position="49"/>
        <end position="92"/>
    </location>
</feature>
<dbReference type="Proteomes" id="UP000289152">
    <property type="component" value="Unassembled WGS sequence"/>
</dbReference>
<feature type="compositionally biased region" description="Basic and acidic residues" evidence="1">
    <location>
        <begin position="232"/>
        <end position="244"/>
    </location>
</feature>
<keyword evidence="3" id="KW-1185">Reference proteome</keyword>
<feature type="compositionally biased region" description="Low complexity" evidence="1">
    <location>
        <begin position="75"/>
        <end position="89"/>
    </location>
</feature>
<organism evidence="2 3">
    <name type="scientific">Tremella mesenterica</name>
    <name type="common">Jelly fungus</name>
    <dbReference type="NCBI Taxonomy" id="5217"/>
    <lineage>
        <taxon>Eukaryota</taxon>
        <taxon>Fungi</taxon>
        <taxon>Dikarya</taxon>
        <taxon>Basidiomycota</taxon>
        <taxon>Agaricomycotina</taxon>
        <taxon>Tremellomycetes</taxon>
        <taxon>Tremellales</taxon>
        <taxon>Tremellaceae</taxon>
        <taxon>Tremella</taxon>
    </lineage>
</organism>
<reference evidence="2 3" key="1">
    <citation type="submission" date="2016-06" db="EMBL/GenBank/DDBJ databases">
        <title>Evolution of pathogenesis and genome organization in the Tremellales.</title>
        <authorList>
            <person name="Cuomo C."/>
            <person name="Litvintseva A."/>
            <person name="Heitman J."/>
            <person name="Chen Y."/>
            <person name="Sun S."/>
            <person name="Springer D."/>
            <person name="Dromer F."/>
            <person name="Young S."/>
            <person name="Zeng Q."/>
            <person name="Chapman S."/>
            <person name="Gujja S."/>
            <person name="Saif S."/>
            <person name="Birren B."/>
        </authorList>
    </citation>
    <scope>NUCLEOTIDE SEQUENCE [LARGE SCALE GENOMIC DNA]</scope>
    <source>
        <strain evidence="2 3">ATCC 28783</strain>
    </source>
</reference>
<name>A0A4Q1BR02_TREME</name>
<evidence type="ECO:0000313" key="2">
    <source>
        <dbReference type="EMBL" id="RXK40272.1"/>
    </source>
</evidence>
<feature type="region of interest" description="Disordered" evidence="1">
    <location>
        <begin position="232"/>
        <end position="278"/>
    </location>
</feature>
<accession>A0A4Q1BR02</accession>
<proteinExistence type="predicted"/>
<dbReference type="AlphaFoldDB" id="A0A4Q1BR02"/>
<protein>
    <submittedName>
        <fullName evidence="2">Uncharacterized protein</fullName>
    </submittedName>
</protein>
<gene>
    <name evidence="2" type="ORF">M231_02386</name>
</gene>
<comment type="caution">
    <text evidence="2">The sequence shown here is derived from an EMBL/GenBank/DDBJ whole genome shotgun (WGS) entry which is preliminary data.</text>
</comment>
<dbReference type="EMBL" id="SDIL01000020">
    <property type="protein sequence ID" value="RXK40272.1"/>
    <property type="molecule type" value="Genomic_DNA"/>
</dbReference>
<feature type="compositionally biased region" description="Basic and acidic residues" evidence="1">
    <location>
        <begin position="254"/>
        <end position="278"/>
    </location>
</feature>
<evidence type="ECO:0000256" key="1">
    <source>
        <dbReference type="SAM" id="MobiDB-lite"/>
    </source>
</evidence>